<evidence type="ECO:0000313" key="2">
    <source>
        <dbReference type="EMBL" id="QSB14838.1"/>
    </source>
</evidence>
<dbReference type="AlphaFoldDB" id="A0A895YLS7"/>
<dbReference type="Proteomes" id="UP000662857">
    <property type="component" value="Chromosome"/>
</dbReference>
<dbReference type="EMBL" id="CP070499">
    <property type="protein sequence ID" value="QSB14838.1"/>
    <property type="molecule type" value="Genomic_DNA"/>
</dbReference>
<accession>A0A895YLS7</accession>
<dbReference type="RefSeq" id="WP_239676997.1">
    <property type="nucleotide sequence ID" value="NZ_CP070499.1"/>
</dbReference>
<gene>
    <name evidence="2" type="ORF">JQS43_00070</name>
</gene>
<feature type="domain" description="Helix-turn-helix" evidence="1">
    <location>
        <begin position="78"/>
        <end position="125"/>
    </location>
</feature>
<sequence length="147" mass="16483">MARVLLHLLQLFHLEQLEPVMSDLLVRDAAALHRALERSGDEVKVALSRQTAELVSRLVDARARGEEILVSRGHAEVTPTEAAVLLGMSRPQVRKLMDRGLLEFRKVGTHHRVRVSSIRAFLDSERPRRRDALADLADLQNELGLTG</sequence>
<dbReference type="NCBIfam" id="TIGR01764">
    <property type="entry name" value="excise"/>
    <property type="match status" value="1"/>
</dbReference>
<keyword evidence="3" id="KW-1185">Reference proteome</keyword>
<organism evidence="2 3">
    <name type="scientific">Natronosporangium hydrolyticum</name>
    <dbReference type="NCBI Taxonomy" id="2811111"/>
    <lineage>
        <taxon>Bacteria</taxon>
        <taxon>Bacillati</taxon>
        <taxon>Actinomycetota</taxon>
        <taxon>Actinomycetes</taxon>
        <taxon>Micromonosporales</taxon>
        <taxon>Micromonosporaceae</taxon>
        <taxon>Natronosporangium</taxon>
    </lineage>
</organism>
<name>A0A895YLS7_9ACTN</name>
<protein>
    <submittedName>
        <fullName evidence="2">Helix-turn-helix domain-containing protein</fullName>
    </submittedName>
</protein>
<dbReference type="Pfam" id="PF12728">
    <property type="entry name" value="HTH_17"/>
    <property type="match status" value="1"/>
</dbReference>
<reference evidence="2" key="1">
    <citation type="submission" date="2021-02" db="EMBL/GenBank/DDBJ databases">
        <title>Natrosporangium hydrolyticum gen. nov., sp. nov, a haloalkaliphilic actinobacterium from a soda solonchak soil.</title>
        <authorList>
            <person name="Sorokin D.Y."/>
            <person name="Khijniak T.V."/>
            <person name="Zakharycheva A.P."/>
            <person name="Boueva O.V."/>
            <person name="Ariskina E.V."/>
            <person name="Hahnke R.L."/>
            <person name="Bunk B."/>
            <person name="Sproer C."/>
            <person name="Schumann P."/>
            <person name="Evtushenko L.I."/>
            <person name="Kublanov I.V."/>
        </authorList>
    </citation>
    <scope>NUCLEOTIDE SEQUENCE</scope>
    <source>
        <strain evidence="2">DSM 106523</strain>
    </source>
</reference>
<dbReference type="GO" id="GO:0003677">
    <property type="term" value="F:DNA binding"/>
    <property type="evidence" value="ECO:0007669"/>
    <property type="project" value="InterPro"/>
</dbReference>
<evidence type="ECO:0000313" key="3">
    <source>
        <dbReference type="Proteomes" id="UP000662857"/>
    </source>
</evidence>
<dbReference type="InterPro" id="IPR041657">
    <property type="entry name" value="HTH_17"/>
</dbReference>
<dbReference type="InterPro" id="IPR010093">
    <property type="entry name" value="SinI_DNA-bd"/>
</dbReference>
<proteinExistence type="predicted"/>
<evidence type="ECO:0000259" key="1">
    <source>
        <dbReference type="Pfam" id="PF12728"/>
    </source>
</evidence>
<dbReference type="KEGG" id="nhy:JQS43_00070"/>